<name>A0A1D2VJ35_9ASCO</name>
<keyword evidence="4" id="KW-1185">Reference proteome</keyword>
<dbReference type="Proteomes" id="UP000095038">
    <property type="component" value="Unassembled WGS sequence"/>
</dbReference>
<evidence type="ECO:0000313" key="4">
    <source>
        <dbReference type="Proteomes" id="UP000095038"/>
    </source>
</evidence>
<feature type="compositionally biased region" description="Basic and acidic residues" evidence="1">
    <location>
        <begin position="265"/>
        <end position="282"/>
    </location>
</feature>
<dbReference type="SUPFAM" id="SSF46689">
    <property type="entry name" value="Homeodomain-like"/>
    <property type="match status" value="1"/>
</dbReference>
<feature type="compositionally biased region" description="Basic residues" evidence="1">
    <location>
        <begin position="254"/>
        <end position="264"/>
    </location>
</feature>
<feature type="compositionally biased region" description="Basic and acidic residues" evidence="1">
    <location>
        <begin position="82"/>
        <end position="93"/>
    </location>
</feature>
<feature type="compositionally biased region" description="Basic and acidic residues" evidence="1">
    <location>
        <begin position="45"/>
        <end position="66"/>
    </location>
</feature>
<protein>
    <recommendedName>
        <fullName evidence="2">Myb-like domain-containing protein</fullName>
    </recommendedName>
</protein>
<organism evidence="3 4">
    <name type="scientific">Ascoidea rubescens DSM 1968</name>
    <dbReference type="NCBI Taxonomy" id="1344418"/>
    <lineage>
        <taxon>Eukaryota</taxon>
        <taxon>Fungi</taxon>
        <taxon>Dikarya</taxon>
        <taxon>Ascomycota</taxon>
        <taxon>Saccharomycotina</taxon>
        <taxon>Saccharomycetes</taxon>
        <taxon>Ascoideaceae</taxon>
        <taxon>Ascoidea</taxon>
    </lineage>
</organism>
<feature type="region of interest" description="Disordered" evidence="1">
    <location>
        <begin position="248"/>
        <end position="291"/>
    </location>
</feature>
<dbReference type="GeneID" id="30965382"/>
<feature type="region of interest" description="Disordered" evidence="1">
    <location>
        <begin position="38"/>
        <end position="105"/>
    </location>
</feature>
<dbReference type="AlphaFoldDB" id="A0A1D2VJ35"/>
<reference evidence="4" key="1">
    <citation type="submission" date="2016-05" db="EMBL/GenBank/DDBJ databases">
        <title>Comparative genomics of biotechnologically important yeasts.</title>
        <authorList>
            <consortium name="DOE Joint Genome Institute"/>
            <person name="Riley R."/>
            <person name="Haridas S."/>
            <person name="Wolfe K.H."/>
            <person name="Lopes M.R."/>
            <person name="Hittinger C.T."/>
            <person name="Goker M."/>
            <person name="Salamov A."/>
            <person name="Wisecaver J."/>
            <person name="Long T.M."/>
            <person name="Aerts A.L."/>
            <person name="Barry K."/>
            <person name="Choi C."/>
            <person name="Clum A."/>
            <person name="Coughlan A.Y."/>
            <person name="Deshpande S."/>
            <person name="Douglass A.P."/>
            <person name="Hanson S.J."/>
            <person name="Klenk H.-P."/>
            <person name="Labutti K."/>
            <person name="Lapidus A."/>
            <person name="Lindquist E."/>
            <person name="Lipzen A."/>
            <person name="Meier-Kolthoff J.P."/>
            <person name="Ohm R.A."/>
            <person name="Otillar R.P."/>
            <person name="Pangilinan J."/>
            <person name="Peng Y."/>
            <person name="Rokas A."/>
            <person name="Rosa C.A."/>
            <person name="Scheuner C."/>
            <person name="Sibirny A.A."/>
            <person name="Slot J.C."/>
            <person name="Stielow J.B."/>
            <person name="Sun H."/>
            <person name="Kurtzman C.P."/>
            <person name="Blackwell M."/>
            <person name="Grigoriev I.V."/>
            <person name="Jeffries T.W."/>
        </authorList>
    </citation>
    <scope>NUCLEOTIDE SEQUENCE [LARGE SCALE GENOMIC DNA]</scope>
    <source>
        <strain evidence="4">DSM 1968</strain>
    </source>
</reference>
<dbReference type="RefSeq" id="XP_020047948.1">
    <property type="nucleotide sequence ID" value="XM_020191746.1"/>
</dbReference>
<proteinExistence type="predicted"/>
<dbReference type="CDD" id="cd00167">
    <property type="entry name" value="SANT"/>
    <property type="match status" value="1"/>
</dbReference>
<dbReference type="STRING" id="1344418.A0A1D2VJ35"/>
<evidence type="ECO:0000313" key="3">
    <source>
        <dbReference type="EMBL" id="ODV61641.1"/>
    </source>
</evidence>
<dbReference type="SMART" id="SM00717">
    <property type="entry name" value="SANT"/>
    <property type="match status" value="1"/>
</dbReference>
<dbReference type="InterPro" id="IPR039467">
    <property type="entry name" value="TFIIIB_B''_Myb"/>
</dbReference>
<dbReference type="Gene3D" id="1.20.58.1880">
    <property type="match status" value="1"/>
</dbReference>
<sequence length="505" mass="58854">MAGCYEPNGDVYLDEIDTNLVDPDLDDVLWWSLPKSSFAGGTGVKKSDNGEGGKRAIKKSNHELDLMRSSMQSSMQVDDVDGSDRQRERDKNRMVSNRQSTRYRSRRHVNESIASDAFVIDLSDEEDDEEDDEDIIVKEVVKKRRKRETFVKSKKVEKLNQSKKSRQLKQVEFKKTNIDIEIDFDNEDKESGYSAEKPIVVKNMNEIKSINTKDYENIELDESAITLEDLCSRVFSIGRKSKNFDLAEQARKDRINRRKNKNRNANKDQQEDKGGDDIKTDGEDGQNQTNAFDLLDPQLNEYKVENAKEEDRLTIKKDKDGDMKLKIVNGVIQIEEEKQIFFQESNCVQEERIRQLKRDTKFKIVDHENPFENILLSNAFTKSDRTKTLNPNLISSWSIKETIKFYKALSSYGTDFQLIAQLFPNKTREKIKGKYSVETRRNPELVEFSLNNKSAINVKQYFRDVNENKAPDNLTHFKTLAQFNDELRKLREDNDRFISKLERKM</sequence>
<dbReference type="InterPro" id="IPR001005">
    <property type="entry name" value="SANT/Myb"/>
</dbReference>
<evidence type="ECO:0000259" key="2">
    <source>
        <dbReference type="SMART" id="SM00717"/>
    </source>
</evidence>
<dbReference type="Pfam" id="PF15963">
    <property type="entry name" value="Myb_DNA-bind_7"/>
    <property type="match status" value="1"/>
</dbReference>
<dbReference type="InterPro" id="IPR009057">
    <property type="entry name" value="Homeodomain-like_sf"/>
</dbReference>
<gene>
    <name evidence="3" type="ORF">ASCRUDRAFT_70111</name>
</gene>
<evidence type="ECO:0000256" key="1">
    <source>
        <dbReference type="SAM" id="MobiDB-lite"/>
    </source>
</evidence>
<dbReference type="OrthoDB" id="272624at2759"/>
<feature type="domain" description="Myb-like" evidence="2">
    <location>
        <begin position="393"/>
        <end position="441"/>
    </location>
</feature>
<accession>A0A1D2VJ35</accession>
<dbReference type="EMBL" id="KV454479">
    <property type="protein sequence ID" value="ODV61641.1"/>
    <property type="molecule type" value="Genomic_DNA"/>
</dbReference>
<dbReference type="InParanoid" id="A0A1D2VJ35"/>